<dbReference type="Proteomes" id="UP001060368">
    <property type="component" value="Chromosome"/>
</dbReference>
<dbReference type="GeneID" id="74308099"/>
<organism evidence="5 6">
    <name type="scientific">Methanoplanus endosymbiosus</name>
    <dbReference type="NCBI Taxonomy" id="33865"/>
    <lineage>
        <taxon>Archaea</taxon>
        <taxon>Methanobacteriati</taxon>
        <taxon>Methanobacteriota</taxon>
        <taxon>Stenosarchaea group</taxon>
        <taxon>Methanomicrobia</taxon>
        <taxon>Methanomicrobiales</taxon>
        <taxon>Methanomicrobiaceae</taxon>
        <taxon>Methanoplanus</taxon>
    </lineage>
</organism>
<gene>
    <name evidence="5" type="ORF">L6E24_10320</name>
</gene>
<dbReference type="Pfam" id="PF13426">
    <property type="entry name" value="PAS_9"/>
    <property type="match status" value="1"/>
</dbReference>
<dbReference type="EMBL" id="CP096115">
    <property type="protein sequence ID" value="UUX91754.1"/>
    <property type="molecule type" value="Genomic_DNA"/>
</dbReference>
<dbReference type="KEGG" id="mend:L6E24_10320"/>
<dbReference type="InterPro" id="IPR011006">
    <property type="entry name" value="CheY-like_superfamily"/>
</dbReference>
<dbReference type="InterPro" id="IPR035965">
    <property type="entry name" value="PAS-like_dom_sf"/>
</dbReference>
<dbReference type="PROSITE" id="PS50110">
    <property type="entry name" value="RESPONSE_REGULATORY"/>
    <property type="match status" value="1"/>
</dbReference>
<dbReference type="CDD" id="cd17534">
    <property type="entry name" value="REC_DC-like"/>
    <property type="match status" value="1"/>
</dbReference>
<dbReference type="InterPro" id="IPR001789">
    <property type="entry name" value="Sig_transdc_resp-reg_receiver"/>
</dbReference>
<dbReference type="PANTHER" id="PTHR44591">
    <property type="entry name" value="STRESS RESPONSE REGULATOR PROTEIN 1"/>
    <property type="match status" value="1"/>
</dbReference>
<evidence type="ECO:0000256" key="1">
    <source>
        <dbReference type="ARBA" id="ARBA00022553"/>
    </source>
</evidence>
<dbReference type="SUPFAM" id="SSF55785">
    <property type="entry name" value="PYP-like sensor domain (PAS domain)"/>
    <property type="match status" value="2"/>
</dbReference>
<feature type="modified residue" description="4-aspartylphosphate" evidence="2">
    <location>
        <position position="53"/>
    </location>
</feature>
<dbReference type="GO" id="GO:0000160">
    <property type="term" value="P:phosphorelay signal transduction system"/>
    <property type="evidence" value="ECO:0007669"/>
    <property type="project" value="InterPro"/>
</dbReference>
<dbReference type="InterPro" id="IPR000014">
    <property type="entry name" value="PAS"/>
</dbReference>
<sequence length="442" mass="50313">MKKIFVVEDEMIVAMAIKKSLKNLGYDVVGHTTRGEDAILKAGELRPDLILMDIRLKGEMDGVDAAKRIKSLYDVPVIFLTAHSDIDTMQRAIKAEPAGYLVKPFNERELHTNIEMTLYKSRIKSRVDDESSVINNDAVIKSIRNIKDPIFAADKEFRLTGINKAFSEMSGLSESEAEGIFVPDIIGPVGNSGDGGNIVWPDQLSLRLSESDNPVVLNAGYIHNDEGVFSGLILHVKSKSSVDKAEKKNIFRQILEHDKSPMFIIDKSLNIIYFNPLFLDLCRGAGISEYFLSRPLYEIPGFSVFGDIDDYRHILRLKSRDYSVKSFKKDNIIQYIEFMKIPLFSDGDVTHIAVRMTDISMERRYEEMKEGLEGKIDRLEYFINEMVSSIKELKNPVFEIMKRSVSKDDPNLIEISDYNSDINVLVNKIEMKSLEFENLKEK</sequence>
<proteinExistence type="predicted"/>
<dbReference type="Pfam" id="PF13188">
    <property type="entry name" value="PAS_8"/>
    <property type="match status" value="1"/>
</dbReference>
<feature type="domain" description="Response regulatory" evidence="3">
    <location>
        <begin position="3"/>
        <end position="118"/>
    </location>
</feature>
<dbReference type="SMART" id="SM00448">
    <property type="entry name" value="REC"/>
    <property type="match status" value="1"/>
</dbReference>
<dbReference type="PANTHER" id="PTHR44591:SF3">
    <property type="entry name" value="RESPONSE REGULATORY DOMAIN-CONTAINING PROTEIN"/>
    <property type="match status" value="1"/>
</dbReference>
<protein>
    <submittedName>
        <fullName evidence="5">Response regulator</fullName>
    </submittedName>
</protein>
<dbReference type="PROSITE" id="PS50112">
    <property type="entry name" value="PAS"/>
    <property type="match status" value="1"/>
</dbReference>
<dbReference type="Gene3D" id="3.40.50.2300">
    <property type="match status" value="1"/>
</dbReference>
<evidence type="ECO:0000313" key="5">
    <source>
        <dbReference type="EMBL" id="UUX91754.1"/>
    </source>
</evidence>
<evidence type="ECO:0000256" key="2">
    <source>
        <dbReference type="PROSITE-ProRule" id="PRU00169"/>
    </source>
</evidence>
<accession>A0A9E7TJE1</accession>
<name>A0A9E7TJE1_9EURY</name>
<feature type="domain" description="PAS" evidence="4">
    <location>
        <begin position="135"/>
        <end position="179"/>
    </location>
</feature>
<reference evidence="5" key="1">
    <citation type="submission" date="2022-04" db="EMBL/GenBank/DDBJ databases">
        <title>Complete genome of Methanoplanus endosymbiosus DSM 3599.</title>
        <authorList>
            <person name="Chen S.-C."/>
            <person name="You Y.-T."/>
            <person name="Zhou Y.-Z."/>
            <person name="Lai M.-C."/>
        </authorList>
    </citation>
    <scope>NUCLEOTIDE SEQUENCE</scope>
    <source>
        <strain evidence="5">DSM 3599</strain>
    </source>
</reference>
<dbReference type="SUPFAM" id="SSF52172">
    <property type="entry name" value="CheY-like"/>
    <property type="match status" value="1"/>
</dbReference>
<keyword evidence="6" id="KW-1185">Reference proteome</keyword>
<dbReference type="AlphaFoldDB" id="A0A9E7TJE1"/>
<evidence type="ECO:0000259" key="3">
    <source>
        <dbReference type="PROSITE" id="PS50110"/>
    </source>
</evidence>
<keyword evidence="1 2" id="KW-0597">Phosphoprotein</keyword>
<evidence type="ECO:0000313" key="6">
    <source>
        <dbReference type="Proteomes" id="UP001060368"/>
    </source>
</evidence>
<dbReference type="Pfam" id="PF00072">
    <property type="entry name" value="Response_reg"/>
    <property type="match status" value="1"/>
</dbReference>
<evidence type="ECO:0000259" key="4">
    <source>
        <dbReference type="PROSITE" id="PS50112"/>
    </source>
</evidence>
<dbReference type="InterPro" id="IPR050595">
    <property type="entry name" value="Bact_response_regulator"/>
</dbReference>
<dbReference type="Gene3D" id="3.30.450.20">
    <property type="entry name" value="PAS domain"/>
    <property type="match status" value="1"/>
</dbReference>
<dbReference type="RefSeq" id="WP_257741906.1">
    <property type="nucleotide sequence ID" value="NZ_CP096115.1"/>
</dbReference>